<dbReference type="Gene3D" id="3.30.530.20">
    <property type="match status" value="1"/>
</dbReference>
<protein>
    <submittedName>
        <fullName evidence="2">ATPase</fullName>
    </submittedName>
</protein>
<dbReference type="Proteomes" id="UP000576082">
    <property type="component" value="Unassembled WGS sequence"/>
</dbReference>
<comment type="caution">
    <text evidence="2">The sequence shown here is derived from an EMBL/GenBank/DDBJ whole genome shotgun (WGS) entry which is preliminary data.</text>
</comment>
<dbReference type="InterPro" id="IPR023393">
    <property type="entry name" value="START-like_dom_sf"/>
</dbReference>
<dbReference type="EMBL" id="JABANE010000195">
    <property type="protein sequence ID" value="NME72698.1"/>
    <property type="molecule type" value="Genomic_DNA"/>
</dbReference>
<dbReference type="AlphaFoldDB" id="A0A7X9S1M5"/>
<name>A0A7X9S1M5_9BACT</name>
<evidence type="ECO:0000313" key="3">
    <source>
        <dbReference type="Proteomes" id="UP000576082"/>
    </source>
</evidence>
<evidence type="ECO:0000313" key="2">
    <source>
        <dbReference type="EMBL" id="NME72698.1"/>
    </source>
</evidence>
<proteinExistence type="predicted"/>
<dbReference type="Pfam" id="PF19569">
    <property type="entry name" value="START_2"/>
    <property type="match status" value="1"/>
</dbReference>
<accession>A0A7X9S1M5</accession>
<gene>
    <name evidence="2" type="ORF">HHU12_32360</name>
</gene>
<organism evidence="2 3">
    <name type="scientific">Flammeovirga aprica JL-4</name>
    <dbReference type="NCBI Taxonomy" id="694437"/>
    <lineage>
        <taxon>Bacteria</taxon>
        <taxon>Pseudomonadati</taxon>
        <taxon>Bacteroidota</taxon>
        <taxon>Cytophagia</taxon>
        <taxon>Cytophagales</taxon>
        <taxon>Flammeovirgaceae</taxon>
        <taxon>Flammeovirga</taxon>
    </lineage>
</organism>
<feature type="domain" description="START-like" evidence="1">
    <location>
        <begin position="4"/>
        <end position="128"/>
    </location>
</feature>
<dbReference type="SUPFAM" id="SSF55961">
    <property type="entry name" value="Bet v1-like"/>
    <property type="match status" value="1"/>
</dbReference>
<evidence type="ECO:0000259" key="1">
    <source>
        <dbReference type="Pfam" id="PF19569"/>
    </source>
</evidence>
<keyword evidence="3" id="KW-1185">Reference proteome</keyword>
<dbReference type="InterPro" id="IPR045736">
    <property type="entry name" value="START_2"/>
</dbReference>
<sequence length="129" mass="15515">MARFKYISEFEFKAPLHKLYPYFVTPNLLKDWFADKVTENAEQKIMSFVWGNEEKRGRIAVRRQNQHVKYVFEKEEDQKSAYLDFKFDFSELAQSTFVTVTDFSDMDDMDELKELWEEFFGRLHEIVGG</sequence>
<reference evidence="2 3" key="1">
    <citation type="submission" date="2020-04" db="EMBL/GenBank/DDBJ databases">
        <title>Flammeovirga sp. SR4, a novel species isolated from seawater.</title>
        <authorList>
            <person name="Wang X."/>
        </authorList>
    </citation>
    <scope>NUCLEOTIDE SEQUENCE [LARGE SCALE GENOMIC DNA]</scope>
    <source>
        <strain evidence="2 3">ATCC 23126</strain>
    </source>
</reference>
<dbReference type="RefSeq" id="WP_169660878.1">
    <property type="nucleotide sequence ID" value="NZ_JABANE010000195.1"/>
</dbReference>